<proteinExistence type="predicted"/>
<protein>
    <submittedName>
        <fullName evidence="1">Glycerate kinase</fullName>
    </submittedName>
</protein>
<keyword evidence="2" id="KW-1185">Reference proteome</keyword>
<dbReference type="PANTHER" id="PTHR10285">
    <property type="entry name" value="URIDINE KINASE"/>
    <property type="match status" value="1"/>
</dbReference>
<organism evidence="1 2">
    <name type="scientific">Stenomitos frigidus ULC18</name>
    <dbReference type="NCBI Taxonomy" id="2107698"/>
    <lineage>
        <taxon>Bacteria</taxon>
        <taxon>Bacillati</taxon>
        <taxon>Cyanobacteriota</taxon>
        <taxon>Cyanophyceae</taxon>
        <taxon>Leptolyngbyales</taxon>
        <taxon>Leptolyngbyaceae</taxon>
        <taxon>Stenomitos</taxon>
    </lineage>
</organism>
<dbReference type="EMBL" id="PVWK01000061">
    <property type="protein sequence ID" value="PSB29577.1"/>
    <property type="molecule type" value="Genomic_DNA"/>
</dbReference>
<reference evidence="2" key="1">
    <citation type="submission" date="2018-02" db="EMBL/GenBank/DDBJ databases">
        <authorList>
            <person name="Moore K."/>
            <person name="Momper L."/>
        </authorList>
    </citation>
    <scope>NUCLEOTIDE SEQUENCE [LARGE SCALE GENOMIC DNA]</scope>
    <source>
        <strain evidence="2">ULC18</strain>
    </source>
</reference>
<dbReference type="InterPro" id="IPR027417">
    <property type="entry name" value="P-loop_NTPase"/>
</dbReference>
<dbReference type="GO" id="GO:0016301">
    <property type="term" value="F:kinase activity"/>
    <property type="evidence" value="ECO:0007669"/>
    <property type="project" value="UniProtKB-KW"/>
</dbReference>
<dbReference type="OrthoDB" id="455474at2"/>
<name>A0A2T1EA00_9CYAN</name>
<dbReference type="SUPFAM" id="SSF52540">
    <property type="entry name" value="P-loop containing nucleoside triphosphate hydrolases"/>
    <property type="match status" value="1"/>
</dbReference>
<dbReference type="Proteomes" id="UP000239576">
    <property type="component" value="Unassembled WGS sequence"/>
</dbReference>
<accession>A0A2T1EA00</accession>
<dbReference type="Gene3D" id="3.40.50.300">
    <property type="entry name" value="P-loop containing nucleotide triphosphate hydrolases"/>
    <property type="match status" value="1"/>
</dbReference>
<dbReference type="AlphaFoldDB" id="A0A2T1EA00"/>
<evidence type="ECO:0000313" key="1">
    <source>
        <dbReference type="EMBL" id="PSB29577.1"/>
    </source>
</evidence>
<comment type="caution">
    <text evidence="1">The sequence shown here is derived from an EMBL/GenBank/DDBJ whole genome shotgun (WGS) entry which is preliminary data.</text>
</comment>
<gene>
    <name evidence="1" type="ORF">C7B82_11020</name>
</gene>
<evidence type="ECO:0000313" key="2">
    <source>
        <dbReference type="Proteomes" id="UP000239576"/>
    </source>
</evidence>
<sequence>MTGFVERLAKGASLSSEDRRQLEDLTLQDTSRAIAFGIMPETVGVVLEERSRLLQTVYPQIDQFCQTHPTLADHLLETLWNLWLPLATWLAAKRQASDRPWIQGILGGQGTGKTTLGAILTLILREYGYQTISLSLDDLYKTHRDRQQLSQADPRLLWRGPPGTHDIALGLQTLDALRQPTGQTIAIPRFDKALHNGAGDRTTPTIINGADIVLFEGWFVGVRPVDPVVFDQSIAPITTDADRTFARDMNAELHDYLPLWERLDSLLVLQPVDYRLSQQWRKQAEQQMRADGRPGMSDAEIDAFVEYFWKALHPELLIKPLVTHPDEADLVIEIQADHSVGAVYRGGAC</sequence>
<keyword evidence="1" id="KW-0808">Transferase</keyword>
<keyword evidence="1" id="KW-0418">Kinase</keyword>
<reference evidence="1 2" key="2">
    <citation type="submission" date="2018-03" db="EMBL/GenBank/DDBJ databases">
        <title>The ancient ancestry and fast evolution of plastids.</title>
        <authorList>
            <person name="Moore K.R."/>
            <person name="Magnabosco C."/>
            <person name="Momper L."/>
            <person name="Gold D.A."/>
            <person name="Bosak T."/>
            <person name="Fournier G.P."/>
        </authorList>
    </citation>
    <scope>NUCLEOTIDE SEQUENCE [LARGE SCALE GENOMIC DNA]</scope>
    <source>
        <strain evidence="1 2">ULC18</strain>
    </source>
</reference>